<dbReference type="PANTHER" id="PTHR10794:SF94">
    <property type="entry name" value="ESTERASE YHET-RELATED"/>
    <property type="match status" value="1"/>
</dbReference>
<dbReference type="OrthoDB" id="247542at2759"/>
<evidence type="ECO:0000256" key="4">
    <source>
        <dbReference type="PIRSR" id="PIRSR005211-1"/>
    </source>
</evidence>
<keyword evidence="2" id="KW-0719">Serine esterase</keyword>
<name>A0A7R8WUC9_9CRUS</name>
<evidence type="ECO:0000259" key="5">
    <source>
        <dbReference type="Pfam" id="PF00561"/>
    </source>
</evidence>
<comment type="similarity">
    <text evidence="1">Belongs to the AB hydrolase superfamily. AB hydrolase 4 family.</text>
</comment>
<evidence type="ECO:0000256" key="3">
    <source>
        <dbReference type="ARBA" id="ARBA00022801"/>
    </source>
</evidence>
<feature type="active site" description="Charge relay system" evidence="4">
    <location>
        <position position="139"/>
    </location>
</feature>
<dbReference type="InterPro" id="IPR029058">
    <property type="entry name" value="AB_hydrolase_fold"/>
</dbReference>
<feature type="domain" description="AB hydrolase-1" evidence="5">
    <location>
        <begin position="59"/>
        <end position="297"/>
    </location>
</feature>
<sequence>MIRESDFRPPWYLKNPHLQTLFASIWRKRPSHGWQRERVELPDGDFVDLDWGARFDDRPLVLILHGLEGSSDSRYALGLGQALATAHWNAVVMNFRGCSGEVNRKPQSYCAGCTDDLQWVVQRLKRQQPQRPIMVVGYSLGGNALLKWLGESGTTDVEAAVAVSVPYRLSECAKRLESGFSTVYEKHLLKSLKRSVRARANKMDMPVNMVDLRKIDSFYEFDDLVTAPLHGYLGVEDYYRRASAWRWLKGIQVPTLLIHALDDPFMFPSTTPSAQEIGPNVDLEISNHGGHVGFISH</sequence>
<dbReference type="Gene3D" id="3.40.50.1820">
    <property type="entry name" value="alpha/beta hydrolase"/>
    <property type="match status" value="1"/>
</dbReference>
<dbReference type="InterPro" id="IPR000073">
    <property type="entry name" value="AB_hydrolase_1"/>
</dbReference>
<evidence type="ECO:0000313" key="6">
    <source>
        <dbReference type="EMBL" id="CAD7238329.1"/>
    </source>
</evidence>
<dbReference type="PANTHER" id="PTHR10794">
    <property type="entry name" value="ABHYDROLASE DOMAIN-CONTAINING PROTEIN"/>
    <property type="match status" value="1"/>
</dbReference>
<dbReference type="InterPro" id="IPR000952">
    <property type="entry name" value="AB_hydrolase_4_CS"/>
</dbReference>
<accession>A0A7R8WUC9</accession>
<feature type="active site" description="Charge relay system" evidence="4">
    <location>
        <position position="263"/>
    </location>
</feature>
<dbReference type="SUPFAM" id="SSF53474">
    <property type="entry name" value="alpha/beta-Hydrolases"/>
    <property type="match status" value="1"/>
</dbReference>
<protein>
    <recommendedName>
        <fullName evidence="5">AB hydrolase-1 domain-containing protein</fullName>
    </recommendedName>
</protein>
<dbReference type="PIRSF" id="PIRSF005211">
    <property type="entry name" value="Ab_hydro_YheT"/>
    <property type="match status" value="1"/>
</dbReference>
<evidence type="ECO:0000256" key="2">
    <source>
        <dbReference type="ARBA" id="ARBA00022487"/>
    </source>
</evidence>
<keyword evidence="3" id="KW-0378">Hydrolase</keyword>
<dbReference type="GO" id="GO:0047372">
    <property type="term" value="F:monoacylglycerol lipase activity"/>
    <property type="evidence" value="ECO:0007669"/>
    <property type="project" value="TreeGrafter"/>
</dbReference>
<evidence type="ECO:0000256" key="1">
    <source>
        <dbReference type="ARBA" id="ARBA00010884"/>
    </source>
</evidence>
<proteinExistence type="inferred from homology"/>
<dbReference type="GO" id="GO:0034338">
    <property type="term" value="F:short-chain carboxylesterase activity"/>
    <property type="evidence" value="ECO:0007669"/>
    <property type="project" value="TreeGrafter"/>
</dbReference>
<organism evidence="6">
    <name type="scientific">Cyprideis torosa</name>
    <dbReference type="NCBI Taxonomy" id="163714"/>
    <lineage>
        <taxon>Eukaryota</taxon>
        <taxon>Metazoa</taxon>
        <taxon>Ecdysozoa</taxon>
        <taxon>Arthropoda</taxon>
        <taxon>Crustacea</taxon>
        <taxon>Oligostraca</taxon>
        <taxon>Ostracoda</taxon>
        <taxon>Podocopa</taxon>
        <taxon>Podocopida</taxon>
        <taxon>Cytherocopina</taxon>
        <taxon>Cytheroidea</taxon>
        <taxon>Cytherideidae</taxon>
        <taxon>Cyprideis</taxon>
    </lineage>
</organism>
<dbReference type="NCBIfam" id="NF008218">
    <property type="entry name" value="PRK10985.1"/>
    <property type="match status" value="1"/>
</dbReference>
<dbReference type="AlphaFoldDB" id="A0A7R8WUC9"/>
<dbReference type="Pfam" id="PF00561">
    <property type="entry name" value="Abhydrolase_1"/>
    <property type="match status" value="1"/>
</dbReference>
<reference evidence="6" key="1">
    <citation type="submission" date="2020-11" db="EMBL/GenBank/DDBJ databases">
        <authorList>
            <person name="Tran Van P."/>
        </authorList>
    </citation>
    <scope>NUCLEOTIDE SEQUENCE</scope>
</reference>
<feature type="non-terminal residue" evidence="6">
    <location>
        <position position="297"/>
    </location>
</feature>
<gene>
    <name evidence="6" type="ORF">CTOB1V02_LOCUS16144</name>
</gene>
<dbReference type="InterPro" id="IPR012020">
    <property type="entry name" value="ABHD4"/>
</dbReference>
<dbReference type="PROSITE" id="PS01133">
    <property type="entry name" value="UPF0017"/>
    <property type="match status" value="1"/>
</dbReference>
<dbReference type="EMBL" id="OB699595">
    <property type="protein sequence ID" value="CAD7238329.1"/>
    <property type="molecule type" value="Genomic_DNA"/>
</dbReference>
<feature type="active site" description="Charge relay system" evidence="4">
    <location>
        <position position="291"/>
    </location>
</feature>
<dbReference type="InterPro" id="IPR050960">
    <property type="entry name" value="AB_hydrolase_4_sf"/>
</dbReference>